<accession>A0A0C1FV64</accession>
<evidence type="ECO:0000313" key="2">
    <source>
        <dbReference type="Proteomes" id="UP000031246"/>
    </source>
</evidence>
<dbReference type="RefSeq" id="WP_039470479.1">
    <property type="nucleotide sequence ID" value="NZ_JSYN01000001.1"/>
</dbReference>
<proteinExistence type="predicted"/>
<keyword evidence="2" id="KW-1185">Reference proteome</keyword>
<organism evidence="1 2">
    <name type="scientific">Pedobacter kyungheensis</name>
    <dbReference type="NCBI Taxonomy" id="1069985"/>
    <lineage>
        <taxon>Bacteria</taxon>
        <taxon>Pseudomonadati</taxon>
        <taxon>Bacteroidota</taxon>
        <taxon>Sphingobacteriia</taxon>
        <taxon>Sphingobacteriales</taxon>
        <taxon>Sphingobacteriaceae</taxon>
        <taxon>Pedobacter</taxon>
    </lineage>
</organism>
<name>A0A0C1FV64_9SPHI</name>
<reference evidence="1 2" key="1">
    <citation type="submission" date="2014-10" db="EMBL/GenBank/DDBJ databases">
        <title>Pedobacter Kyungheensis.</title>
        <authorList>
            <person name="Anderson B.M."/>
            <person name="Newman J.D."/>
        </authorList>
    </citation>
    <scope>NUCLEOTIDE SEQUENCE [LARGE SCALE GENOMIC DNA]</scope>
    <source>
        <strain evidence="1 2">KACC 16221</strain>
    </source>
</reference>
<protein>
    <submittedName>
        <fullName evidence="1">Uncharacterized protein</fullName>
    </submittedName>
</protein>
<evidence type="ECO:0000313" key="1">
    <source>
        <dbReference type="EMBL" id="KIA96872.1"/>
    </source>
</evidence>
<comment type="caution">
    <text evidence="1">The sequence shown here is derived from an EMBL/GenBank/DDBJ whole genome shotgun (WGS) entry which is preliminary data.</text>
</comment>
<dbReference type="AlphaFoldDB" id="A0A0C1FV64"/>
<gene>
    <name evidence="1" type="ORF">OC25_00150</name>
</gene>
<sequence>MSLHAAGSFHDPHDLSLHTAGSFHDPHDLSLHTAGSFHDPHDLMLHTAGSFPLKLGFFSFNHRKLRFLTAEGTKGMRKVRNLTTAPVI</sequence>
<dbReference type="EMBL" id="JSYN01000001">
    <property type="protein sequence ID" value="KIA96872.1"/>
    <property type="molecule type" value="Genomic_DNA"/>
</dbReference>
<dbReference type="Proteomes" id="UP000031246">
    <property type="component" value="Unassembled WGS sequence"/>
</dbReference>